<name>A0ABV3J0D2_9ACTN</name>
<accession>A0ABV3J0D2</accession>
<reference evidence="2 3" key="1">
    <citation type="submission" date="2024-06" db="EMBL/GenBank/DDBJ databases">
        <title>The Natural Products Discovery Center: Release of the First 8490 Sequenced Strains for Exploring Actinobacteria Biosynthetic Diversity.</title>
        <authorList>
            <person name="Kalkreuter E."/>
            <person name="Kautsar S.A."/>
            <person name="Yang D."/>
            <person name="Bader C.D."/>
            <person name="Teijaro C.N."/>
            <person name="Fluegel L."/>
            <person name="Davis C.M."/>
            <person name="Simpson J.R."/>
            <person name="Lauterbach L."/>
            <person name="Steele A.D."/>
            <person name="Gui C."/>
            <person name="Meng S."/>
            <person name="Li G."/>
            <person name="Viehrig K."/>
            <person name="Ye F."/>
            <person name="Su P."/>
            <person name="Kiefer A.F."/>
            <person name="Nichols A."/>
            <person name="Cepeda A.J."/>
            <person name="Yan W."/>
            <person name="Fan B."/>
            <person name="Jiang Y."/>
            <person name="Adhikari A."/>
            <person name="Zheng C.-J."/>
            <person name="Schuster L."/>
            <person name="Cowan T.M."/>
            <person name="Smanski M.J."/>
            <person name="Chevrette M.G."/>
            <person name="De Carvalho L.P.S."/>
            <person name="Shen B."/>
        </authorList>
    </citation>
    <scope>NUCLEOTIDE SEQUENCE [LARGE SCALE GENOMIC DNA]</scope>
    <source>
        <strain evidence="2 3">NPDC053791</strain>
    </source>
</reference>
<organism evidence="2 3">
    <name type="scientific">Streptomyces roseoverticillatus</name>
    <dbReference type="NCBI Taxonomy" id="66429"/>
    <lineage>
        <taxon>Bacteria</taxon>
        <taxon>Bacillati</taxon>
        <taxon>Actinomycetota</taxon>
        <taxon>Actinomycetes</taxon>
        <taxon>Kitasatosporales</taxon>
        <taxon>Streptomycetaceae</taxon>
        <taxon>Streptomyces</taxon>
    </lineage>
</organism>
<evidence type="ECO:0000313" key="3">
    <source>
        <dbReference type="Proteomes" id="UP001552479"/>
    </source>
</evidence>
<comment type="caution">
    <text evidence="2">The sequence shown here is derived from an EMBL/GenBank/DDBJ whole genome shotgun (WGS) entry which is preliminary data.</text>
</comment>
<keyword evidence="3" id="KW-1185">Reference proteome</keyword>
<feature type="domain" description="Deoxyribonuclease NucA/NucB" evidence="1">
    <location>
        <begin position="270"/>
        <end position="315"/>
    </location>
</feature>
<dbReference type="EMBL" id="JBFASG010000017">
    <property type="protein sequence ID" value="MEV4924847.1"/>
    <property type="molecule type" value="Genomic_DNA"/>
</dbReference>
<protein>
    <recommendedName>
        <fullName evidence="1">Deoxyribonuclease NucA/NucB domain-containing protein</fullName>
    </recommendedName>
</protein>
<gene>
    <name evidence="2" type="ORF">AB0L03_18730</name>
</gene>
<dbReference type="Pfam" id="PF14040">
    <property type="entry name" value="DNase_NucA_NucB"/>
    <property type="match status" value="1"/>
</dbReference>
<evidence type="ECO:0000259" key="1">
    <source>
        <dbReference type="Pfam" id="PF14040"/>
    </source>
</evidence>
<dbReference type="Proteomes" id="UP001552479">
    <property type="component" value="Unassembled WGS sequence"/>
</dbReference>
<sequence length="383" mass="40387">MTPQGHCTAAADGSAARSQGAAWTCVEADPVADFAPAPSFAPSDPGEALKLCLEHSSKRVVSNRHAYCTRMPLKYILLNNKNVKIGEAHIVVDAVGTLDSYAGQWTENIIAVPGDMDDKVSAVDVAVNATCSGMCSTAGPAWGGAHAVVEKGGDIVQGTITYRSSVAAKTDISHIDVTYFLDGAALGATGVPGYDSAIFDGPTVRCDATIGDTSPIPGCIVMGHTPNVTFSKAKYRGAAVAYEWAQKNLTGKFGDADHLLSRYIDPLDPDAEKRRAKTCDRGPYAFPRGATGVPNDSCDEYPFARSWQGGNDGEQCIDITPRQIGGVWDVAGVTVDRGTPPNAPCIRAHVDKKDNTAAGGELGRAVQSDRILDSEWYQVIITP</sequence>
<dbReference type="InterPro" id="IPR029476">
    <property type="entry name" value="DNase_NucA_NucB"/>
</dbReference>
<proteinExistence type="predicted"/>
<dbReference type="RefSeq" id="WP_366088720.1">
    <property type="nucleotide sequence ID" value="NZ_JBFASG010000017.1"/>
</dbReference>
<evidence type="ECO:0000313" key="2">
    <source>
        <dbReference type="EMBL" id="MEV4924847.1"/>
    </source>
</evidence>